<geneLocation type="plasmid" evidence="2">
    <name>pColt5.8d</name>
</geneLocation>
<proteinExistence type="predicted"/>
<gene>
    <name evidence="2" type="ORF">pC5.8d_756</name>
</gene>
<keyword evidence="2" id="KW-0614">Plasmid</keyword>
<accession>A0A7S5DQG3</accession>
<feature type="signal peptide" evidence="1">
    <location>
        <begin position="1"/>
        <end position="24"/>
    </location>
</feature>
<evidence type="ECO:0000256" key="1">
    <source>
        <dbReference type="SAM" id="SignalP"/>
    </source>
</evidence>
<evidence type="ECO:0000313" key="2">
    <source>
        <dbReference type="EMBL" id="QCL10059.1"/>
    </source>
</evidence>
<organism evidence="2">
    <name type="scientific">Rhizobium rhizogenes</name>
    <name type="common">Agrobacterium rhizogenes</name>
    <dbReference type="NCBI Taxonomy" id="359"/>
    <lineage>
        <taxon>Bacteria</taxon>
        <taxon>Pseudomonadati</taxon>
        <taxon>Pseudomonadota</taxon>
        <taxon>Alphaproteobacteria</taxon>
        <taxon>Hyphomicrobiales</taxon>
        <taxon>Rhizobiaceae</taxon>
        <taxon>Rhizobium/Agrobacterium group</taxon>
        <taxon>Rhizobium</taxon>
    </lineage>
</organism>
<keyword evidence="1" id="KW-0732">Signal</keyword>
<dbReference type="RefSeq" id="WP_200985155.1">
    <property type="nucleotide sequence ID" value="NZ_MK318974.1"/>
</dbReference>
<protein>
    <submittedName>
        <fullName evidence="2">RHS Repeat family protein</fullName>
    </submittedName>
</protein>
<dbReference type="EMBL" id="MK318974">
    <property type="protein sequence ID" value="QCL10059.1"/>
    <property type="molecule type" value="Genomic_DNA"/>
</dbReference>
<dbReference type="AlphaFoldDB" id="A0A7S5DQG3"/>
<feature type="chain" id="PRO_5031259278" evidence="1">
    <location>
        <begin position="25"/>
        <end position="107"/>
    </location>
</feature>
<dbReference type="Gene3D" id="2.180.10.10">
    <property type="entry name" value="RHS repeat-associated core"/>
    <property type="match status" value="1"/>
</dbReference>
<sequence>MIARLGFQIIVSTALLASAVPALADSKSTQFGYDANGRLTTGFYDSSKCILYGYDPNGNRTSQQTATKDSSPPIWGQVNWGGADWTNGVADAIWGSGSWGCILWTPP</sequence>
<reference evidence="2" key="1">
    <citation type="submission" date="2018-12" db="EMBL/GenBank/DDBJ databases">
        <title>Three Rhizobium rhizogenes strains isolated from the same crown gall tumor carry diverse plasmids.</title>
        <authorList>
            <person name="Pulawska J."/>
            <person name="Kuzmanovic N."/>
        </authorList>
    </citation>
    <scope>NUCLEOTIDE SEQUENCE</scope>
    <source>
        <strain evidence="2">Colt5.8</strain>
        <plasmid evidence="2">pColt5.8d</plasmid>
    </source>
</reference>
<name>A0A7S5DQG3_RHIRH</name>